<evidence type="ECO:0000313" key="1">
    <source>
        <dbReference type="EMBL" id="CAD79118.1"/>
    </source>
</evidence>
<organism evidence="1 2">
    <name type="scientific">Rhodopirellula baltica (strain DSM 10527 / NCIMB 13988 / SH1)</name>
    <dbReference type="NCBI Taxonomy" id="243090"/>
    <lineage>
        <taxon>Bacteria</taxon>
        <taxon>Pseudomonadati</taxon>
        <taxon>Planctomycetota</taxon>
        <taxon>Planctomycetia</taxon>
        <taxon>Pirellulales</taxon>
        <taxon>Pirellulaceae</taxon>
        <taxon>Rhodopirellula</taxon>
    </lineage>
</organism>
<dbReference type="KEGG" id="rba:RB11432"/>
<gene>
    <name evidence="1" type="ordered locus">RB11432</name>
</gene>
<dbReference type="EMBL" id="BX294153">
    <property type="protein sequence ID" value="CAD79118.1"/>
    <property type="molecule type" value="Genomic_DNA"/>
</dbReference>
<proteinExistence type="predicted"/>
<dbReference type="InParanoid" id="Q7UEC0"/>
<protein>
    <submittedName>
        <fullName evidence="1">Uncharacterized protein</fullName>
    </submittedName>
</protein>
<reference evidence="1 2" key="1">
    <citation type="journal article" date="2003" name="Proc. Natl. Acad. Sci. U.S.A.">
        <title>Complete genome sequence of the marine planctomycete Pirellula sp. strain 1.</title>
        <authorList>
            <person name="Gloeckner F.O."/>
            <person name="Kube M."/>
            <person name="Bauer M."/>
            <person name="Teeling H."/>
            <person name="Lombardot T."/>
            <person name="Ludwig W."/>
            <person name="Gade D."/>
            <person name="Beck A."/>
            <person name="Borzym K."/>
            <person name="Heitmann K."/>
            <person name="Rabus R."/>
            <person name="Schlesner H."/>
            <person name="Amann R."/>
            <person name="Reinhardt R."/>
        </authorList>
    </citation>
    <scope>NUCLEOTIDE SEQUENCE [LARGE SCALE GENOMIC DNA]</scope>
    <source>
        <strain evidence="2">DSM 10527 / NCIMB 13988 / SH1</strain>
    </source>
</reference>
<evidence type="ECO:0000313" key="2">
    <source>
        <dbReference type="Proteomes" id="UP000001025"/>
    </source>
</evidence>
<dbReference type="EnsemblBacteria" id="CAD79118">
    <property type="protein sequence ID" value="CAD79118"/>
    <property type="gene ID" value="RB11432"/>
</dbReference>
<name>Q7UEC0_RHOBA</name>
<dbReference type="AlphaFoldDB" id="Q7UEC0"/>
<dbReference type="Proteomes" id="UP000001025">
    <property type="component" value="Chromosome"/>
</dbReference>
<accession>Q7UEC0</accession>
<dbReference type="STRING" id="243090.RB11432"/>
<dbReference type="HOGENOM" id="CLU_2828354_0_0_0"/>
<sequence length="66" mass="7739">MEYMGFCGLQALRVRVPPAIARSLWWNWKTRRIDSLVKTSSVVFDPANNNTWRLPVRSTWESASRE</sequence>
<keyword evidence="2" id="KW-1185">Reference proteome</keyword>